<proteinExistence type="predicted"/>
<dbReference type="InterPro" id="IPR039697">
    <property type="entry name" value="Alcohol_dehydrogenase_Fe"/>
</dbReference>
<sequence length="375" mass="39887">MLQFQVPTRVVSGPDALSALGALSGRRVLIITDGFMATAPLMDQVRARLGDAQVSVFSDVQPNPDTHAVAAGFKAYLEFEPEALIGLGGGSPIDTAKAVRHMAGQQGRELPAGFIVIPTTSGTGSEVTSFSVVTDPVTHTKVPLTDPGMIADVAILDPEAVRTCPPRLTADSGMDALSHAIEAVVARGHNDLSDALAEKAVRIIFRYLPRSYRDGEDLEARDHMQNAATMAGVAFENAGLGIVHGISHSIGGSFHVAHGRLNAMIMPHVMAFNAGDLSIGAPLSGVAQRYYKLAFHAGMQATNERNYVIKLIRRVERLRDAIEMPATITEAGVDKREFCEAIPDLASAALVDFCSSGNPVEPTHEDIVTILHKLV</sequence>
<keyword evidence="5" id="KW-1185">Reference proteome</keyword>
<dbReference type="InterPro" id="IPR018211">
    <property type="entry name" value="ADH_Fe_CS"/>
</dbReference>
<dbReference type="FunFam" id="1.20.1090.10:FF:000001">
    <property type="entry name" value="Aldehyde-alcohol dehydrogenase"/>
    <property type="match status" value="1"/>
</dbReference>
<dbReference type="Gene3D" id="1.20.1090.10">
    <property type="entry name" value="Dehydroquinate synthase-like - alpha domain"/>
    <property type="match status" value="1"/>
</dbReference>
<dbReference type="InterPro" id="IPR056798">
    <property type="entry name" value="ADH_Fe_C"/>
</dbReference>
<reference evidence="5" key="1">
    <citation type="submission" date="2018-02" db="EMBL/GenBank/DDBJ databases">
        <authorList>
            <person name="Hornung B."/>
        </authorList>
    </citation>
    <scope>NUCLEOTIDE SEQUENCE [LARGE SCALE GENOMIC DNA]</scope>
</reference>
<dbReference type="FunFam" id="3.40.50.1970:FF:000003">
    <property type="entry name" value="Alcohol dehydrogenase, iron-containing"/>
    <property type="match status" value="1"/>
</dbReference>
<dbReference type="InterPro" id="IPR001670">
    <property type="entry name" value="ADH_Fe/GldA"/>
</dbReference>
<dbReference type="EMBL" id="OMOH01000002">
    <property type="protein sequence ID" value="SPF67504.1"/>
    <property type="molecule type" value="Genomic_DNA"/>
</dbReference>
<dbReference type="PANTHER" id="PTHR11496:SF83">
    <property type="entry name" value="HYDROXYACID-OXOACID TRANSHYDROGENASE, MITOCHONDRIAL"/>
    <property type="match status" value="1"/>
</dbReference>
<feature type="domain" description="Alcohol dehydrogenase iron-type/glycerol dehydrogenase GldA" evidence="2">
    <location>
        <begin position="7"/>
        <end position="158"/>
    </location>
</feature>
<dbReference type="Proteomes" id="UP000265962">
    <property type="component" value="Unassembled WGS sequence"/>
</dbReference>
<organism evidence="4 5">
    <name type="scientific">Propionibacterium ruminifibrarum</name>
    <dbReference type="NCBI Taxonomy" id="1962131"/>
    <lineage>
        <taxon>Bacteria</taxon>
        <taxon>Bacillati</taxon>
        <taxon>Actinomycetota</taxon>
        <taxon>Actinomycetes</taxon>
        <taxon>Propionibacteriales</taxon>
        <taxon>Propionibacteriaceae</taxon>
        <taxon>Propionibacterium</taxon>
    </lineage>
</organism>
<dbReference type="GO" id="GO:0046872">
    <property type="term" value="F:metal ion binding"/>
    <property type="evidence" value="ECO:0007669"/>
    <property type="project" value="InterPro"/>
</dbReference>
<gene>
    <name evidence="4" type="ORF">PROPJV5_0458</name>
</gene>
<dbReference type="GO" id="GO:0004022">
    <property type="term" value="F:alcohol dehydrogenase (NAD+) activity"/>
    <property type="evidence" value="ECO:0007669"/>
    <property type="project" value="TreeGrafter"/>
</dbReference>
<dbReference type="AlphaFoldDB" id="A0A375HYQ7"/>
<dbReference type="EC" id="1.-.-.-" evidence="4"/>
<dbReference type="RefSeq" id="WP_119714729.1">
    <property type="nucleotide sequence ID" value="NZ_OMOH01000002.1"/>
</dbReference>
<dbReference type="CDD" id="cd08180">
    <property type="entry name" value="PDD"/>
    <property type="match status" value="1"/>
</dbReference>
<evidence type="ECO:0000259" key="2">
    <source>
        <dbReference type="Pfam" id="PF00465"/>
    </source>
</evidence>
<keyword evidence="1 4" id="KW-0560">Oxidoreductase</keyword>
<protein>
    <submittedName>
        <fullName evidence="4">PDD</fullName>
        <ecNumber evidence="4">1.-.-.-</ecNumber>
    </submittedName>
</protein>
<dbReference type="PROSITE" id="PS00913">
    <property type="entry name" value="ADH_IRON_1"/>
    <property type="match status" value="1"/>
</dbReference>
<accession>A0A375HYQ7</accession>
<dbReference type="PANTHER" id="PTHR11496">
    <property type="entry name" value="ALCOHOL DEHYDROGENASE"/>
    <property type="match status" value="1"/>
</dbReference>
<dbReference type="Pfam" id="PF00465">
    <property type="entry name" value="Fe-ADH"/>
    <property type="match status" value="1"/>
</dbReference>
<name>A0A375HYQ7_9ACTN</name>
<dbReference type="OrthoDB" id="323926at2"/>
<feature type="domain" description="Fe-containing alcohol dehydrogenase-like C-terminal" evidence="3">
    <location>
        <begin position="169"/>
        <end position="374"/>
    </location>
</feature>
<dbReference type="Pfam" id="PF25137">
    <property type="entry name" value="ADH_Fe_C"/>
    <property type="match status" value="1"/>
</dbReference>
<dbReference type="Gene3D" id="3.40.50.1970">
    <property type="match status" value="1"/>
</dbReference>
<evidence type="ECO:0000313" key="5">
    <source>
        <dbReference type="Proteomes" id="UP000265962"/>
    </source>
</evidence>
<dbReference type="SUPFAM" id="SSF56796">
    <property type="entry name" value="Dehydroquinate synthase-like"/>
    <property type="match status" value="1"/>
</dbReference>
<evidence type="ECO:0000259" key="3">
    <source>
        <dbReference type="Pfam" id="PF25137"/>
    </source>
</evidence>
<evidence type="ECO:0000313" key="4">
    <source>
        <dbReference type="EMBL" id="SPF67504.1"/>
    </source>
</evidence>
<evidence type="ECO:0000256" key="1">
    <source>
        <dbReference type="ARBA" id="ARBA00023002"/>
    </source>
</evidence>